<reference evidence="5 6" key="1">
    <citation type="submission" date="2024-02" db="EMBL/GenBank/DDBJ databases">
        <authorList>
            <person name="Chen Y."/>
            <person name="Shah S."/>
            <person name="Dougan E. K."/>
            <person name="Thang M."/>
            <person name="Chan C."/>
        </authorList>
    </citation>
    <scope>NUCLEOTIDE SEQUENCE [LARGE SCALE GENOMIC DNA]</scope>
</reference>
<keyword evidence="1" id="KW-0479">Metal-binding</keyword>
<dbReference type="PROSITE" id="PS51882">
    <property type="entry name" value="G_ALPHA"/>
    <property type="match status" value="1"/>
</dbReference>
<dbReference type="Gene3D" id="1.10.400.10">
    <property type="entry name" value="GI Alpha 1, domain 2-like"/>
    <property type="match status" value="1"/>
</dbReference>
<dbReference type="EMBL" id="CAXAMM010011500">
    <property type="protein sequence ID" value="CAK9026318.1"/>
    <property type="molecule type" value="Genomic_DNA"/>
</dbReference>
<dbReference type="Proteomes" id="UP001642464">
    <property type="component" value="Unassembled WGS sequence"/>
</dbReference>
<dbReference type="Pfam" id="PF00503">
    <property type="entry name" value="G-alpha"/>
    <property type="match status" value="1"/>
</dbReference>
<sequence length="538" mass="60925">MGACGSSMTAEEKAQAALSNQIDTTNRKDNDKELSKIKLLLLGAGESGKSTIFKQLRILYGQGYNQQTPEELNRWKSTVYNNVLSNMKVVLENVDSFADESLKEKVDGFLALPMGAEADIDGDCGELMKAFWADDGVQEAWERRADYQVQDSLVYYMSEIDRIAADDFKPNEQDILRTRVRTSGIVEEHYMIDGVEFVLFDVGGQRNERKKWIHCFDNVTAVIFVAAINEYNQVLYEDQTMNRMDEAVILFDEICNSPYFKDTSMILFLNKRDLFVDKLAHVPFRVDSGPHVRYTDYDGPVIDFNGPSGKPGSPEFLEVQHAIEHYILQLFLNRNRNKRKEVYHHVTEATDTENVSVVFNASKDIILQRNLSASGFAAAAAAAAAAEEENRRVAVGRRRAAQAIDLSPRHRRARSDKMLASRVLLQAAVKRTTGLVGLEVVPDARDKLADIYAHTLEKLKELPAEAPYRQSIEAITKHRLMVVQKHEDVAAIEKEIECGQVEELLVDAQEELKLMEHIKDSAFLRATMEPREDWNPDD</sequence>
<evidence type="ECO:0000256" key="1">
    <source>
        <dbReference type="ARBA" id="ARBA00022723"/>
    </source>
</evidence>
<gene>
    <name evidence="5" type="ORF">SCF082_LOCUS17446</name>
</gene>
<evidence type="ECO:0000256" key="4">
    <source>
        <dbReference type="ARBA" id="ARBA00023224"/>
    </source>
</evidence>
<keyword evidence="6" id="KW-1185">Reference proteome</keyword>
<evidence type="ECO:0000313" key="5">
    <source>
        <dbReference type="EMBL" id="CAK9026318.1"/>
    </source>
</evidence>
<name>A0ABP0KHZ0_9DINO</name>
<keyword evidence="3" id="KW-0342">GTP-binding</keyword>
<comment type="caution">
    <text evidence="5">The sequence shown here is derived from an EMBL/GenBank/DDBJ whole genome shotgun (WGS) entry which is preliminary data.</text>
</comment>
<evidence type="ECO:0000256" key="2">
    <source>
        <dbReference type="ARBA" id="ARBA00022741"/>
    </source>
</evidence>
<dbReference type="SUPFAM" id="SSF47895">
    <property type="entry name" value="Transducin (alpha subunit), insertion domain"/>
    <property type="match status" value="1"/>
</dbReference>
<dbReference type="InterPro" id="IPR001019">
    <property type="entry name" value="Gprotein_alpha_su"/>
</dbReference>
<dbReference type="SMART" id="SM00275">
    <property type="entry name" value="G_alpha"/>
    <property type="match status" value="1"/>
</dbReference>
<evidence type="ECO:0000313" key="6">
    <source>
        <dbReference type="Proteomes" id="UP001642464"/>
    </source>
</evidence>
<evidence type="ECO:0000256" key="3">
    <source>
        <dbReference type="ARBA" id="ARBA00023134"/>
    </source>
</evidence>
<protein>
    <submittedName>
        <fullName evidence="5">Guanine nucleotide-binding protein G(O) subunit alpha</fullName>
    </submittedName>
</protein>
<dbReference type="InterPro" id="IPR027417">
    <property type="entry name" value="P-loop_NTPase"/>
</dbReference>
<proteinExistence type="predicted"/>
<dbReference type="CDD" id="cd00066">
    <property type="entry name" value="G-alpha"/>
    <property type="match status" value="1"/>
</dbReference>
<dbReference type="Gene3D" id="3.40.50.300">
    <property type="entry name" value="P-loop containing nucleotide triphosphate hydrolases"/>
    <property type="match status" value="1"/>
</dbReference>
<dbReference type="PANTHER" id="PTHR10218:SF302">
    <property type="entry name" value="GUANINE NUCLEOTIDE-BINDING PROTEIN ALPHA-5 SUBUNIT"/>
    <property type="match status" value="1"/>
</dbReference>
<keyword evidence="2" id="KW-0547">Nucleotide-binding</keyword>
<keyword evidence="4" id="KW-0807">Transducer</keyword>
<dbReference type="InterPro" id="IPR011025">
    <property type="entry name" value="GproteinA_insert"/>
</dbReference>
<accession>A0ABP0KHZ0</accession>
<dbReference type="SUPFAM" id="SSF52540">
    <property type="entry name" value="P-loop containing nucleoside triphosphate hydrolases"/>
    <property type="match status" value="1"/>
</dbReference>
<dbReference type="InterPro" id="IPR006806">
    <property type="entry name" value="NDUFA5"/>
</dbReference>
<dbReference type="PANTHER" id="PTHR10218">
    <property type="entry name" value="GTP-BINDING PROTEIN ALPHA SUBUNIT"/>
    <property type="match status" value="1"/>
</dbReference>
<dbReference type="PRINTS" id="PR00318">
    <property type="entry name" value="GPROTEINA"/>
</dbReference>
<dbReference type="Pfam" id="PF04716">
    <property type="entry name" value="ETC_C1_NDUFA5"/>
    <property type="match status" value="1"/>
</dbReference>
<organism evidence="5 6">
    <name type="scientific">Durusdinium trenchii</name>
    <dbReference type="NCBI Taxonomy" id="1381693"/>
    <lineage>
        <taxon>Eukaryota</taxon>
        <taxon>Sar</taxon>
        <taxon>Alveolata</taxon>
        <taxon>Dinophyceae</taxon>
        <taxon>Suessiales</taxon>
        <taxon>Symbiodiniaceae</taxon>
        <taxon>Durusdinium</taxon>
    </lineage>
</organism>